<organism evidence="5 6">
    <name type="scientific">Pseudomonas prosekii</name>
    <dbReference type="NCBI Taxonomy" id="1148509"/>
    <lineage>
        <taxon>Bacteria</taxon>
        <taxon>Pseudomonadati</taxon>
        <taxon>Pseudomonadota</taxon>
        <taxon>Gammaproteobacteria</taxon>
        <taxon>Pseudomonadales</taxon>
        <taxon>Pseudomonadaceae</taxon>
        <taxon>Pseudomonas</taxon>
    </lineage>
</organism>
<dbReference type="InterPro" id="IPR039420">
    <property type="entry name" value="WalR-like"/>
</dbReference>
<dbReference type="PANTHER" id="PTHR48111">
    <property type="entry name" value="REGULATOR OF RPOS"/>
    <property type="match status" value="1"/>
</dbReference>
<keyword evidence="1" id="KW-0238">DNA-binding</keyword>
<reference evidence="5 6" key="1">
    <citation type="submission" date="2016-10" db="EMBL/GenBank/DDBJ databases">
        <authorList>
            <person name="de Groot N.N."/>
        </authorList>
    </citation>
    <scope>NUCLEOTIDE SEQUENCE [LARGE SCALE GENOMIC DNA]</scope>
    <source>
        <strain evidence="5 6">LMG 26867</strain>
    </source>
</reference>
<dbReference type="EMBL" id="QFAW01000012">
    <property type="protein sequence ID" value="PWE45276.1"/>
    <property type="molecule type" value="Genomic_DNA"/>
</dbReference>
<evidence type="ECO:0000313" key="4">
    <source>
        <dbReference type="EMBL" id="PWE45276.1"/>
    </source>
</evidence>
<reference evidence="4 7" key="2">
    <citation type="submission" date="2018-05" db="EMBL/GenBank/DDBJ databases">
        <title>Genome sequences of two Antarctic strains of Pseudomonas prosekii: insights into adaptation to extreme conditions.</title>
        <authorList>
            <person name="Snopkova K."/>
            <person name="Dufkova K."/>
            <person name="Cejkova D."/>
            <person name="Sedlacek I."/>
            <person name="Smajs D."/>
        </authorList>
    </citation>
    <scope>NUCLEOTIDE SEQUENCE [LARGE SCALE GENOMIC DNA]</scope>
    <source>
        <strain evidence="4 7">P2673</strain>
    </source>
</reference>
<evidence type="ECO:0000313" key="7">
    <source>
        <dbReference type="Proteomes" id="UP000245056"/>
    </source>
</evidence>
<dbReference type="GO" id="GO:0006355">
    <property type="term" value="P:regulation of DNA-templated transcription"/>
    <property type="evidence" value="ECO:0007669"/>
    <property type="project" value="TreeGrafter"/>
</dbReference>
<feature type="domain" description="Response regulatory" evidence="3">
    <location>
        <begin position="2"/>
        <end position="115"/>
    </location>
</feature>
<dbReference type="Proteomes" id="UP000198481">
    <property type="component" value="Chromosome I"/>
</dbReference>
<dbReference type="SMART" id="SM00448">
    <property type="entry name" value="REC"/>
    <property type="match status" value="1"/>
</dbReference>
<name>A0A1H1VFT4_9PSED</name>
<dbReference type="GO" id="GO:0032993">
    <property type="term" value="C:protein-DNA complex"/>
    <property type="evidence" value="ECO:0007669"/>
    <property type="project" value="TreeGrafter"/>
</dbReference>
<dbReference type="Proteomes" id="UP000245056">
    <property type="component" value="Unassembled WGS sequence"/>
</dbReference>
<protein>
    <submittedName>
        <fullName evidence="4 5">Response regulator</fullName>
    </submittedName>
</protein>
<gene>
    <name evidence="4" type="ORF">C9I49_11500</name>
    <name evidence="5" type="ORF">SAMN05216222_2402</name>
</gene>
<dbReference type="PROSITE" id="PS50110">
    <property type="entry name" value="RESPONSE_REGULATORY"/>
    <property type="match status" value="1"/>
</dbReference>
<keyword evidence="2" id="KW-0597">Phosphoprotein</keyword>
<dbReference type="GO" id="GO:0000156">
    <property type="term" value="F:phosphorelay response regulator activity"/>
    <property type="evidence" value="ECO:0007669"/>
    <property type="project" value="TreeGrafter"/>
</dbReference>
<dbReference type="RefSeq" id="WP_092275101.1">
    <property type="nucleotide sequence ID" value="NZ_CP196739.1"/>
</dbReference>
<dbReference type="PANTHER" id="PTHR48111:SF41">
    <property type="entry name" value="TRANSCRIPTIONAL REGULATORY PROTEIN CUSR-RELATED"/>
    <property type="match status" value="1"/>
</dbReference>
<evidence type="ECO:0000256" key="1">
    <source>
        <dbReference type="ARBA" id="ARBA00023125"/>
    </source>
</evidence>
<accession>A0A1H1VFT4</accession>
<dbReference type="InterPro" id="IPR001789">
    <property type="entry name" value="Sig_transdc_resp-reg_receiver"/>
</dbReference>
<dbReference type="GO" id="GO:0005829">
    <property type="term" value="C:cytosol"/>
    <property type="evidence" value="ECO:0007669"/>
    <property type="project" value="TreeGrafter"/>
</dbReference>
<dbReference type="STRING" id="1148509.SAMN05216222_2402"/>
<dbReference type="GO" id="GO:0000976">
    <property type="term" value="F:transcription cis-regulatory region binding"/>
    <property type="evidence" value="ECO:0007669"/>
    <property type="project" value="TreeGrafter"/>
</dbReference>
<evidence type="ECO:0000256" key="2">
    <source>
        <dbReference type="PROSITE-ProRule" id="PRU00169"/>
    </source>
</evidence>
<dbReference type="Gene3D" id="3.40.50.2300">
    <property type="match status" value="1"/>
</dbReference>
<dbReference type="EMBL" id="LT629762">
    <property type="protein sequence ID" value="SDS83668.1"/>
    <property type="molecule type" value="Genomic_DNA"/>
</dbReference>
<dbReference type="OrthoDB" id="9800897at2"/>
<evidence type="ECO:0000259" key="3">
    <source>
        <dbReference type="PROSITE" id="PS50110"/>
    </source>
</evidence>
<dbReference type="Pfam" id="PF00072">
    <property type="entry name" value="Response_reg"/>
    <property type="match status" value="1"/>
</dbReference>
<feature type="modified residue" description="4-aspartylphosphate" evidence="2">
    <location>
        <position position="51"/>
    </location>
</feature>
<sequence>MRVLLVEDKPAVAKQLANALGEASYSVDIANDGMHARRLIESGEYDLIILDVMLPGLNGWQLQQQIRKLGETPVLFLTTTDGIEDRLRGLELHEDDYLLKPFAMSALVARVRKLLRRDRGR</sequence>
<proteinExistence type="predicted"/>
<dbReference type="AlphaFoldDB" id="A0A1H1VFT4"/>
<dbReference type="InterPro" id="IPR011006">
    <property type="entry name" value="CheY-like_superfamily"/>
</dbReference>
<evidence type="ECO:0000313" key="6">
    <source>
        <dbReference type="Proteomes" id="UP000198481"/>
    </source>
</evidence>
<evidence type="ECO:0000313" key="5">
    <source>
        <dbReference type="EMBL" id="SDS83668.1"/>
    </source>
</evidence>
<dbReference type="SUPFAM" id="SSF52172">
    <property type="entry name" value="CheY-like"/>
    <property type="match status" value="1"/>
</dbReference>